<accession>A0A6J7WKK0</accession>
<sequence length="56" mass="6641">MKTTKPPKCSICRKVPTPSCDWKQGRCPHQPSMFDQIISNQHKTRFFNLLKFFTKK</sequence>
<gene>
    <name evidence="1" type="ORF">UFOVP190_378</name>
</gene>
<protein>
    <submittedName>
        <fullName evidence="1">Uncharacterized protein</fullName>
    </submittedName>
</protein>
<reference evidence="1" key="1">
    <citation type="submission" date="2020-05" db="EMBL/GenBank/DDBJ databases">
        <authorList>
            <person name="Chiriac C."/>
            <person name="Salcher M."/>
            <person name="Ghai R."/>
            <person name="Kavagutti S V."/>
        </authorList>
    </citation>
    <scope>NUCLEOTIDE SEQUENCE</scope>
</reference>
<dbReference type="EMBL" id="LR798243">
    <property type="protein sequence ID" value="CAB5215059.1"/>
    <property type="molecule type" value="Genomic_DNA"/>
</dbReference>
<proteinExistence type="predicted"/>
<organism evidence="1">
    <name type="scientific">uncultured Caudovirales phage</name>
    <dbReference type="NCBI Taxonomy" id="2100421"/>
    <lineage>
        <taxon>Viruses</taxon>
        <taxon>Duplodnaviria</taxon>
        <taxon>Heunggongvirae</taxon>
        <taxon>Uroviricota</taxon>
        <taxon>Caudoviricetes</taxon>
        <taxon>Peduoviridae</taxon>
        <taxon>Maltschvirus</taxon>
        <taxon>Maltschvirus maltsch</taxon>
    </lineage>
</organism>
<name>A0A6J7WKK0_9CAUD</name>
<evidence type="ECO:0000313" key="1">
    <source>
        <dbReference type="EMBL" id="CAB5215059.1"/>
    </source>
</evidence>